<evidence type="ECO:0008006" key="4">
    <source>
        <dbReference type="Google" id="ProtNLM"/>
    </source>
</evidence>
<feature type="compositionally biased region" description="Polar residues" evidence="1">
    <location>
        <begin position="410"/>
        <end position="426"/>
    </location>
</feature>
<comment type="caution">
    <text evidence="2">The sequence shown here is derived from an EMBL/GenBank/DDBJ whole genome shotgun (WGS) entry which is preliminary data.</text>
</comment>
<feature type="region of interest" description="Disordered" evidence="1">
    <location>
        <begin position="339"/>
        <end position="367"/>
    </location>
</feature>
<sequence>MSADVIKRRMNTDIYSVILPHCKDGLPFGKIVPKMLDSLGYSYDKRYHEAGFRDLADLLNQHPKITRLPNGNYTIIPDNTNEELVKMVVKQKDNKRKKKAVASKIHRPHTHIGFSLNYRSPKQQKSVTVKLNKRPILPTVQIRGQQPLQPNMDLNKPFMPKGKKANSPVNCKIDQKRKASSTKKITTHVYLGGDDAEDSRAVFAPTTKTDDFPSIVTFRNNTMKMLAKVYPKPMHLSELSDLYEEEFGLRVDPMQVFSKSWKMLATSTFKDFIGLSGAEIKLKEEWVNKNRKYYMLSPDCEVSRANCGTLKISDDSPNSESSSKRSIIDLSKQLGGLTVSSSTFSSPSTRSIVSTASNNTNREEQERARRRLLLEKRVSFDNVADTFGASLSTNRRPATSIEFFPRRAESSSTNAPKTKPLDSSGNLPLCTEVNKNAKSSKPNRTGLRLCRPVSSMAAPARPIMLAVQSLRTQQPFVRNAVVRTPDNKPEARLMVVNKKTPVTSNDNDLDDLPPMGT</sequence>
<evidence type="ECO:0000256" key="1">
    <source>
        <dbReference type="SAM" id="MobiDB-lite"/>
    </source>
</evidence>
<dbReference type="AlphaFoldDB" id="A0A8S1F7M6"/>
<protein>
    <recommendedName>
        <fullName evidence="4">HTH OST-type domain-containing protein</fullName>
    </recommendedName>
</protein>
<feature type="compositionally biased region" description="Low complexity" evidence="1">
    <location>
        <begin position="339"/>
        <end position="357"/>
    </location>
</feature>
<gene>
    <name evidence="2" type="ORF">CBOVIS_LOCUS10052</name>
</gene>
<feature type="region of interest" description="Disordered" evidence="1">
    <location>
        <begin position="406"/>
        <end position="428"/>
    </location>
</feature>
<dbReference type="OrthoDB" id="5836347at2759"/>
<evidence type="ECO:0000313" key="3">
    <source>
        <dbReference type="Proteomes" id="UP000494206"/>
    </source>
</evidence>
<keyword evidence="3" id="KW-1185">Reference proteome</keyword>
<accession>A0A8S1F7M6</accession>
<reference evidence="2 3" key="1">
    <citation type="submission" date="2020-04" db="EMBL/GenBank/DDBJ databases">
        <authorList>
            <person name="Laetsch R D."/>
            <person name="Stevens L."/>
            <person name="Kumar S."/>
            <person name="Blaxter L. M."/>
        </authorList>
    </citation>
    <scope>NUCLEOTIDE SEQUENCE [LARGE SCALE GENOMIC DNA]</scope>
</reference>
<dbReference type="Proteomes" id="UP000494206">
    <property type="component" value="Unassembled WGS sequence"/>
</dbReference>
<proteinExistence type="predicted"/>
<organism evidence="2 3">
    <name type="scientific">Caenorhabditis bovis</name>
    <dbReference type="NCBI Taxonomy" id="2654633"/>
    <lineage>
        <taxon>Eukaryota</taxon>
        <taxon>Metazoa</taxon>
        <taxon>Ecdysozoa</taxon>
        <taxon>Nematoda</taxon>
        <taxon>Chromadorea</taxon>
        <taxon>Rhabditida</taxon>
        <taxon>Rhabditina</taxon>
        <taxon>Rhabditomorpha</taxon>
        <taxon>Rhabditoidea</taxon>
        <taxon>Rhabditidae</taxon>
        <taxon>Peloderinae</taxon>
        <taxon>Caenorhabditis</taxon>
    </lineage>
</organism>
<dbReference type="EMBL" id="CADEPM010000007">
    <property type="protein sequence ID" value="CAB3408251.1"/>
    <property type="molecule type" value="Genomic_DNA"/>
</dbReference>
<evidence type="ECO:0000313" key="2">
    <source>
        <dbReference type="EMBL" id="CAB3408251.1"/>
    </source>
</evidence>
<name>A0A8S1F7M6_9PELO</name>